<comment type="caution">
    <text evidence="1">The sequence shown here is derived from an EMBL/GenBank/DDBJ whole genome shotgun (WGS) entry which is preliminary data.</text>
</comment>
<proteinExistence type="predicted"/>
<dbReference type="Proteomes" id="UP000487649">
    <property type="component" value="Unassembled WGS sequence"/>
</dbReference>
<dbReference type="EMBL" id="WMQE01000054">
    <property type="protein sequence ID" value="MTK22743.1"/>
    <property type="molecule type" value="Genomic_DNA"/>
</dbReference>
<dbReference type="AlphaFoldDB" id="A0A9X4XGY8"/>
<sequence>MNKKDLLLSDNWEEIIAYINQERETGLQLRDICKGVISKDRMSQRIKENGYTYSHKLKTYVKSVEKMFLEDEQSPAHKIKGGTEKSLRRYKNTLRFNGIKDETNKINMLLKNLEDLERRVCSLENPINRKDSNFNPIHFNEEPILKSFKLYPSAVEAIEKLNRHYSGFKKQDLLSSLIVQAVAQYIELTDSNEG</sequence>
<gene>
    <name evidence="1" type="ORF">GMA92_15205</name>
</gene>
<accession>A0A9X4XGY8</accession>
<protein>
    <submittedName>
        <fullName evidence="1">Uncharacterized protein</fullName>
    </submittedName>
</protein>
<reference evidence="1 2" key="1">
    <citation type="journal article" date="2019" name="Nat. Med.">
        <title>A library of human gut bacterial isolates paired with longitudinal multiomics data enables mechanistic microbiome research.</title>
        <authorList>
            <person name="Poyet M."/>
            <person name="Groussin M."/>
            <person name="Gibbons S.M."/>
            <person name="Avila-Pacheco J."/>
            <person name="Jiang X."/>
            <person name="Kearney S.M."/>
            <person name="Perrotta A.R."/>
            <person name="Berdy B."/>
            <person name="Zhao S."/>
            <person name="Lieberman T.D."/>
            <person name="Swanson P.K."/>
            <person name="Smith M."/>
            <person name="Roesemann S."/>
            <person name="Alexander J.E."/>
            <person name="Rich S.A."/>
            <person name="Livny J."/>
            <person name="Vlamakis H."/>
            <person name="Clish C."/>
            <person name="Bullock K."/>
            <person name="Deik A."/>
            <person name="Scott J."/>
            <person name="Pierce K.A."/>
            <person name="Xavier R.J."/>
            <person name="Alm E.J."/>
        </authorList>
    </citation>
    <scope>NUCLEOTIDE SEQUENCE [LARGE SCALE GENOMIC DNA]</scope>
    <source>
        <strain evidence="1 2">BIOML-A198</strain>
    </source>
</reference>
<evidence type="ECO:0000313" key="1">
    <source>
        <dbReference type="EMBL" id="MTK22743.1"/>
    </source>
</evidence>
<evidence type="ECO:0000313" key="2">
    <source>
        <dbReference type="Proteomes" id="UP000487649"/>
    </source>
</evidence>
<name>A0A9X4XGY8_9FIRM</name>
<organism evidence="1 2">
    <name type="scientific">Turicibacter sanguinis</name>
    <dbReference type="NCBI Taxonomy" id="154288"/>
    <lineage>
        <taxon>Bacteria</taxon>
        <taxon>Bacillati</taxon>
        <taxon>Bacillota</taxon>
        <taxon>Erysipelotrichia</taxon>
        <taxon>Erysipelotrichales</taxon>
        <taxon>Turicibacteraceae</taxon>
        <taxon>Turicibacter</taxon>
    </lineage>
</organism>